<evidence type="ECO:0000313" key="2">
    <source>
        <dbReference type="EMBL" id="MDM7860103.1"/>
    </source>
</evidence>
<dbReference type="PROSITE" id="PS50851">
    <property type="entry name" value="CHEW"/>
    <property type="match status" value="1"/>
</dbReference>
<dbReference type="PIRSF" id="PIRSF020479">
    <property type="entry name" value="UCP020479_CheW"/>
    <property type="match status" value="1"/>
</dbReference>
<evidence type="ECO:0000259" key="1">
    <source>
        <dbReference type="PROSITE" id="PS50851"/>
    </source>
</evidence>
<evidence type="ECO:0000313" key="3">
    <source>
        <dbReference type="Proteomes" id="UP001234343"/>
    </source>
</evidence>
<dbReference type="Gene3D" id="2.40.50.180">
    <property type="entry name" value="CheA-289, Domain 4"/>
    <property type="match status" value="1"/>
</dbReference>
<dbReference type="SUPFAM" id="SSF50341">
    <property type="entry name" value="CheW-like"/>
    <property type="match status" value="1"/>
</dbReference>
<dbReference type="RefSeq" id="WP_289364334.1">
    <property type="nucleotide sequence ID" value="NZ_JAUCBP010000006.1"/>
</dbReference>
<feature type="domain" description="CheW-like" evidence="1">
    <location>
        <begin position="104"/>
        <end position="242"/>
    </location>
</feature>
<organism evidence="2 3">
    <name type="scientific">Alteromonas arenosi</name>
    <dbReference type="NCBI Taxonomy" id="3055817"/>
    <lineage>
        <taxon>Bacteria</taxon>
        <taxon>Pseudomonadati</taxon>
        <taxon>Pseudomonadota</taxon>
        <taxon>Gammaproteobacteria</taxon>
        <taxon>Alteromonadales</taxon>
        <taxon>Alteromonadaceae</taxon>
        <taxon>Alteromonas/Salinimonas group</taxon>
        <taxon>Alteromonas</taxon>
    </lineage>
</organism>
<comment type="caution">
    <text evidence="2">The sequence shown here is derived from an EMBL/GenBank/DDBJ whole genome shotgun (WGS) entry which is preliminary data.</text>
</comment>
<dbReference type="SMART" id="SM00260">
    <property type="entry name" value="CheW"/>
    <property type="match status" value="1"/>
</dbReference>
<protein>
    <submittedName>
        <fullName evidence="2">Chemotaxis protein CheW</fullName>
    </submittedName>
</protein>
<gene>
    <name evidence="2" type="ORF">QTP81_05805</name>
</gene>
<keyword evidence="3" id="KW-1185">Reference proteome</keyword>
<dbReference type="Gene3D" id="2.30.30.40">
    <property type="entry name" value="SH3 Domains"/>
    <property type="match status" value="1"/>
</dbReference>
<dbReference type="Pfam" id="PF01584">
    <property type="entry name" value="CheW"/>
    <property type="match status" value="1"/>
</dbReference>
<dbReference type="EMBL" id="JAUCBP010000006">
    <property type="protein sequence ID" value="MDM7860103.1"/>
    <property type="molecule type" value="Genomic_DNA"/>
</dbReference>
<name>A0ABT7SV97_9ALTE</name>
<dbReference type="Proteomes" id="UP001234343">
    <property type="component" value="Unassembled WGS sequence"/>
</dbReference>
<reference evidence="2 3" key="1">
    <citation type="submission" date="2023-06" db="EMBL/GenBank/DDBJ databases">
        <title>Alteromonas sp. ASW11-36 isolated from intertidal sand.</title>
        <authorList>
            <person name="Li Y."/>
        </authorList>
    </citation>
    <scope>NUCLEOTIDE SEQUENCE [LARGE SCALE GENOMIC DNA]</scope>
    <source>
        <strain evidence="2 3">ASW11-36</strain>
    </source>
</reference>
<proteinExistence type="predicted"/>
<sequence length="249" mass="28085">MSRSKSFAKEEVMQEYLEGLLVDHSDPVVATQKVAKLLENATTTVLEQPNTTAVQERTNDVEPVLPKDVEEPTEIKEALTSAEKLDDDSAKVAFEPLAERLSERFQALFFDVAGLTMAVPLIDLGGIHQLEKVGPLFGKPDWFMGVMLHRDEKINVVDAAQWVMPEKYAQIQSDKLNYKYVIMLSESEWGLSSNSLINTIELNKSDVKWRQSDHKRPWLAGMVKERMCALIDVKQLIDLLNAGLNSNQK</sequence>
<dbReference type="InterPro" id="IPR036061">
    <property type="entry name" value="CheW-like_dom_sf"/>
</dbReference>
<dbReference type="InterPro" id="IPR014506">
    <property type="entry name" value="UCP020479_CheW"/>
</dbReference>
<dbReference type="InterPro" id="IPR002545">
    <property type="entry name" value="CheW-lke_dom"/>
</dbReference>
<accession>A0ABT7SV97</accession>